<reference evidence="2" key="1">
    <citation type="submission" date="2022-11" db="UniProtKB">
        <authorList>
            <consortium name="WormBaseParasite"/>
        </authorList>
    </citation>
    <scope>IDENTIFICATION</scope>
</reference>
<accession>A0AC34QK42</accession>
<evidence type="ECO:0000313" key="1">
    <source>
        <dbReference type="Proteomes" id="UP000887576"/>
    </source>
</evidence>
<organism evidence="1 2">
    <name type="scientific">Panagrolaimus sp. JU765</name>
    <dbReference type="NCBI Taxonomy" id="591449"/>
    <lineage>
        <taxon>Eukaryota</taxon>
        <taxon>Metazoa</taxon>
        <taxon>Ecdysozoa</taxon>
        <taxon>Nematoda</taxon>
        <taxon>Chromadorea</taxon>
        <taxon>Rhabditida</taxon>
        <taxon>Tylenchina</taxon>
        <taxon>Panagrolaimomorpha</taxon>
        <taxon>Panagrolaimoidea</taxon>
        <taxon>Panagrolaimidae</taxon>
        <taxon>Panagrolaimus</taxon>
    </lineage>
</organism>
<dbReference type="WBParaSite" id="JU765_v2.g17066.t1">
    <property type="protein sequence ID" value="JU765_v2.g17066.t1"/>
    <property type="gene ID" value="JU765_v2.g17066"/>
</dbReference>
<dbReference type="Proteomes" id="UP000887576">
    <property type="component" value="Unplaced"/>
</dbReference>
<protein>
    <submittedName>
        <fullName evidence="2">Uncharacterized protein</fullName>
    </submittedName>
</protein>
<name>A0AC34QK42_9BILA</name>
<proteinExistence type="predicted"/>
<sequence length="387" mass="44723">MKRSHELGNESFVYKRFNYGMNQEGAQSVETERGNGLSVYETFNYGMNQGAQSVETARGYELSIYKRFIHRMNQGGGQSYETERGTELSVYERFNYGMNQGAQSHETEFGNESSVYERFNHGMNQGGGQSHVTEFGNELSLYKISNQAQSVETGRFWYMSSGPADDQKYYNMMRPLFQKPKPKLDPSHYAEIFECYVEQAGKEVPKLDDSNKPGSEKIKQIDANALIKFLGKEATAVIIYYVERSSLRIIIGNEFRFQIGNRVVLLADHPFTREKLLKMLAPYTNRISFLGDNQKKWKRMFFDAIMKKFTRSRLQVEDLGVHDVFITPVFKKLMATGVVIDAHIRHPTVLHYFPRLHYGTLRLPRNENTLLTLQSTWCTFDKVEIIS</sequence>
<evidence type="ECO:0000313" key="2">
    <source>
        <dbReference type="WBParaSite" id="JU765_v2.g17066.t1"/>
    </source>
</evidence>